<evidence type="ECO:0000256" key="10">
    <source>
        <dbReference type="RuleBase" id="RU000688"/>
    </source>
</evidence>
<keyword evidence="2" id="KW-1003">Cell membrane</keyword>
<dbReference type="PRINTS" id="PR00237">
    <property type="entry name" value="GPCRRHODOPSN"/>
</dbReference>
<feature type="transmembrane region" description="Helical" evidence="11">
    <location>
        <begin position="236"/>
        <end position="259"/>
    </location>
</feature>
<evidence type="ECO:0000313" key="14">
    <source>
        <dbReference type="Proteomes" id="UP000770717"/>
    </source>
</evidence>
<dbReference type="CDD" id="cd15230">
    <property type="entry name" value="7tmA_OR5-like"/>
    <property type="match status" value="1"/>
</dbReference>
<comment type="similarity">
    <text evidence="10">Belongs to the G-protein coupled receptor 1 family.</text>
</comment>
<comment type="subcellular location">
    <subcellularLocation>
        <location evidence="1">Cell membrane</location>
        <topology evidence="1">Multi-pass membrane protein</topology>
    </subcellularLocation>
</comment>
<feature type="transmembrane region" description="Helical" evidence="11">
    <location>
        <begin position="22"/>
        <end position="47"/>
    </location>
</feature>
<dbReference type="PANTHER" id="PTHR26452">
    <property type="entry name" value="OLFACTORY RECEPTOR"/>
    <property type="match status" value="1"/>
</dbReference>
<reference evidence="13" key="1">
    <citation type="thesis" date="2020" institute="ProQuest LLC" country="789 East Eisenhower Parkway, Ann Arbor, MI, USA">
        <title>Comparative Genomics and Chromosome Evolution.</title>
        <authorList>
            <person name="Mudd A.B."/>
        </authorList>
    </citation>
    <scope>NUCLEOTIDE SEQUENCE</scope>
    <source>
        <strain evidence="13">HN-11 Male</strain>
        <tissue evidence="13">Kidney and liver</tissue>
    </source>
</reference>
<dbReference type="Pfam" id="PF13853">
    <property type="entry name" value="7tm_4"/>
    <property type="match status" value="1"/>
</dbReference>
<dbReference type="GO" id="GO:0004984">
    <property type="term" value="F:olfactory receptor activity"/>
    <property type="evidence" value="ECO:0007669"/>
    <property type="project" value="InterPro"/>
</dbReference>
<dbReference type="InterPro" id="IPR041577">
    <property type="entry name" value="RT_RNaseH_2"/>
</dbReference>
<protein>
    <recommendedName>
        <fullName evidence="12">G-protein coupled receptors family 1 profile domain-containing protein</fullName>
    </recommendedName>
</protein>
<keyword evidence="14" id="KW-1185">Reference proteome</keyword>
<dbReference type="InterPro" id="IPR000276">
    <property type="entry name" value="GPCR_Rhodpsn"/>
</dbReference>
<dbReference type="PROSITE" id="PS00237">
    <property type="entry name" value="G_PROTEIN_RECEP_F1_1"/>
    <property type="match status" value="1"/>
</dbReference>
<feature type="transmembrane region" description="Helical" evidence="11">
    <location>
        <begin position="59"/>
        <end position="77"/>
    </location>
</feature>
<evidence type="ECO:0000256" key="3">
    <source>
        <dbReference type="ARBA" id="ARBA00022692"/>
    </source>
</evidence>
<feature type="transmembrane region" description="Helical" evidence="11">
    <location>
        <begin position="199"/>
        <end position="224"/>
    </location>
</feature>
<proteinExistence type="inferred from homology"/>
<dbReference type="InterPro" id="IPR043502">
    <property type="entry name" value="DNA/RNA_pol_sf"/>
</dbReference>
<evidence type="ECO:0000259" key="12">
    <source>
        <dbReference type="PROSITE" id="PS50262"/>
    </source>
</evidence>
<dbReference type="GO" id="GO:0005886">
    <property type="term" value="C:plasma membrane"/>
    <property type="evidence" value="ECO:0007669"/>
    <property type="project" value="UniProtKB-SubCell"/>
</dbReference>
<dbReference type="Gene3D" id="3.30.70.270">
    <property type="match status" value="1"/>
</dbReference>
<keyword evidence="6 10" id="KW-0297">G-protein coupled receptor</keyword>
<accession>A0A8J6BE11</accession>
<dbReference type="InterPro" id="IPR050516">
    <property type="entry name" value="Olfactory_GPCR"/>
</dbReference>
<dbReference type="PROSITE" id="PS50262">
    <property type="entry name" value="G_PROTEIN_RECEP_F1_2"/>
    <property type="match status" value="1"/>
</dbReference>
<evidence type="ECO:0000256" key="6">
    <source>
        <dbReference type="ARBA" id="ARBA00023040"/>
    </source>
</evidence>
<comment type="caution">
    <text evidence="13">The sequence shown here is derived from an EMBL/GenBank/DDBJ whole genome shotgun (WGS) entry which is preliminary data.</text>
</comment>
<feature type="domain" description="G-protein coupled receptors family 1 profile" evidence="12">
    <location>
        <begin position="40"/>
        <end position="289"/>
    </location>
</feature>
<dbReference type="GO" id="GO:0004930">
    <property type="term" value="F:G protein-coupled receptor activity"/>
    <property type="evidence" value="ECO:0007669"/>
    <property type="project" value="UniProtKB-KW"/>
</dbReference>
<sequence>MDNNINQTQVFVFSGLTNEGRLIPFFFLIFLFVYIVSVIGNTGMIAIVQKTAKLHTPMYFFLSYLSLVDLFYSTIITPRMLSDLISLRRAISFNGCAIQFFFFAALAGTEIFILSNMSYDRYVAICHPLRYVSIMTKRKCTCLVLLAFFIGFLQSSLQTNCVFRLQFCQSNLIDHFYCDVPPLLKLSCSDTKYCDLVTVYSVGTCTIGSFLPILISYMLIFSAIIRIKSTEGKQRAFSTCSAHLICTSLFYITVFFTYLRPASDVFDTQDKVACIFYTVLTPMLNPLVYSLRNQEGNYEARAQSGGSHTDLVNPQNQKLNNVPVTAGYSQQFLPCYSTLAKTLTDLAKKKLSQVVNCTSDHKQSFVTLKAPVLQASDFTRRIVVDTHASTYGLGAVLSREEHPVLYLSCKLLPREIVYIMVEEECLAIVWALWNLQPYGTTLP</sequence>
<evidence type="ECO:0000256" key="5">
    <source>
        <dbReference type="ARBA" id="ARBA00022989"/>
    </source>
</evidence>
<dbReference type="Pfam" id="PF17919">
    <property type="entry name" value="RT_RNaseH_2"/>
    <property type="match status" value="1"/>
</dbReference>
<keyword evidence="9 10" id="KW-0807">Transducer</keyword>
<evidence type="ECO:0000256" key="7">
    <source>
        <dbReference type="ARBA" id="ARBA00023136"/>
    </source>
</evidence>
<keyword evidence="7 11" id="KW-0472">Membrane</keyword>
<evidence type="ECO:0000256" key="2">
    <source>
        <dbReference type="ARBA" id="ARBA00022475"/>
    </source>
</evidence>
<organism evidence="13 14">
    <name type="scientific">Eleutherodactylus coqui</name>
    <name type="common">Puerto Rican coqui</name>
    <dbReference type="NCBI Taxonomy" id="57060"/>
    <lineage>
        <taxon>Eukaryota</taxon>
        <taxon>Metazoa</taxon>
        <taxon>Chordata</taxon>
        <taxon>Craniata</taxon>
        <taxon>Vertebrata</taxon>
        <taxon>Euteleostomi</taxon>
        <taxon>Amphibia</taxon>
        <taxon>Batrachia</taxon>
        <taxon>Anura</taxon>
        <taxon>Neobatrachia</taxon>
        <taxon>Hyloidea</taxon>
        <taxon>Eleutherodactylidae</taxon>
        <taxon>Eleutherodactylinae</taxon>
        <taxon>Eleutherodactylus</taxon>
        <taxon>Eleutherodactylus</taxon>
    </lineage>
</organism>
<dbReference type="AlphaFoldDB" id="A0A8J6BE11"/>
<feature type="transmembrane region" description="Helical" evidence="11">
    <location>
        <begin position="140"/>
        <end position="157"/>
    </location>
</feature>
<gene>
    <name evidence="13" type="ORF">GDO78_017160</name>
</gene>
<dbReference type="PRINTS" id="PR00245">
    <property type="entry name" value="OLFACTORYR"/>
</dbReference>
<keyword evidence="4" id="KW-0716">Sensory transduction</keyword>
<dbReference type="SUPFAM" id="SSF56672">
    <property type="entry name" value="DNA/RNA polymerases"/>
    <property type="match status" value="1"/>
</dbReference>
<dbReference type="OrthoDB" id="9444602at2759"/>
<keyword evidence="3 10" id="KW-0812">Transmembrane</keyword>
<evidence type="ECO:0000256" key="4">
    <source>
        <dbReference type="ARBA" id="ARBA00022725"/>
    </source>
</evidence>
<keyword evidence="8 10" id="KW-0675">Receptor</keyword>
<evidence type="ECO:0000256" key="11">
    <source>
        <dbReference type="SAM" id="Phobius"/>
    </source>
</evidence>
<dbReference type="InterPro" id="IPR043128">
    <property type="entry name" value="Rev_trsase/Diguanyl_cyclase"/>
</dbReference>
<evidence type="ECO:0000313" key="13">
    <source>
        <dbReference type="EMBL" id="KAG9466131.1"/>
    </source>
</evidence>
<dbReference type="InterPro" id="IPR017452">
    <property type="entry name" value="GPCR_Rhodpsn_7TM"/>
</dbReference>
<dbReference type="SUPFAM" id="SSF81321">
    <property type="entry name" value="Family A G protein-coupled receptor-like"/>
    <property type="match status" value="1"/>
</dbReference>
<dbReference type="FunFam" id="1.20.1070.10:FF:000003">
    <property type="entry name" value="Olfactory receptor"/>
    <property type="match status" value="1"/>
</dbReference>
<keyword evidence="4" id="KW-0552">Olfaction</keyword>
<name>A0A8J6BE11_ELECQ</name>
<dbReference type="EMBL" id="WNTK01002332">
    <property type="protein sequence ID" value="KAG9466131.1"/>
    <property type="molecule type" value="Genomic_DNA"/>
</dbReference>
<keyword evidence="5 11" id="KW-1133">Transmembrane helix</keyword>
<dbReference type="Gene3D" id="1.20.1070.10">
    <property type="entry name" value="Rhodopsin 7-helix transmembrane proteins"/>
    <property type="match status" value="1"/>
</dbReference>
<feature type="transmembrane region" description="Helical" evidence="11">
    <location>
        <begin position="97"/>
        <end position="119"/>
    </location>
</feature>
<evidence type="ECO:0000256" key="1">
    <source>
        <dbReference type="ARBA" id="ARBA00004651"/>
    </source>
</evidence>
<evidence type="ECO:0000256" key="9">
    <source>
        <dbReference type="ARBA" id="ARBA00023224"/>
    </source>
</evidence>
<evidence type="ECO:0000256" key="8">
    <source>
        <dbReference type="ARBA" id="ARBA00023170"/>
    </source>
</evidence>
<dbReference type="Proteomes" id="UP000770717">
    <property type="component" value="Unassembled WGS sequence"/>
</dbReference>
<dbReference type="InterPro" id="IPR000725">
    <property type="entry name" value="Olfact_rcpt"/>
</dbReference>